<organism evidence="3 4">
    <name type="scientific">Pristionchus fissidentatus</name>
    <dbReference type="NCBI Taxonomy" id="1538716"/>
    <lineage>
        <taxon>Eukaryota</taxon>
        <taxon>Metazoa</taxon>
        <taxon>Ecdysozoa</taxon>
        <taxon>Nematoda</taxon>
        <taxon>Chromadorea</taxon>
        <taxon>Rhabditida</taxon>
        <taxon>Rhabditina</taxon>
        <taxon>Diplogasteromorpha</taxon>
        <taxon>Diplogasteroidea</taxon>
        <taxon>Neodiplogasteridae</taxon>
        <taxon>Pristionchus</taxon>
    </lineage>
</organism>
<dbReference type="PROSITE" id="PS50097">
    <property type="entry name" value="BTB"/>
    <property type="match status" value="1"/>
</dbReference>
<dbReference type="AlphaFoldDB" id="A0AAV5W917"/>
<sequence length="410" mass="46254">FTHFKQASSELVKSFHIVHDMAGDDDIVAMDIQPSTSASSRIKNGMMKNECVTQVEPIILTQRWTVNNFPTMMKLSRPGICLRSNIFRDQVGSDACWQLCLYPGGKREENANHVSLFLKMSATSPMKEVLVKAEYRFYFLDDNEQPRFSNINIGDFHAKPPKGGHSWGLRNIPKQKVANCVRSDASLVISCVIELMPDVSRVLCRRLQSNAMSPMVEVTQTHNNRELDMLMQGKQTDFIVIADGQEFKVHKYKLIAHSAVFEAMFSHENTKEIMEGKLQITDTTAHALKVMIEFVYLGRLSSPLSSDEIAEVITLAEKYHVNDLKACCEQMLISMTDKGNVADHANLADLHHANHLLEHCIQVMSMNRATVLAGDGWNMLRDSNARLAAFILERMMLSGDNPPPMKRSRV</sequence>
<dbReference type="InterPro" id="IPR002083">
    <property type="entry name" value="MATH/TRAF_dom"/>
</dbReference>
<reference evidence="3" key="1">
    <citation type="submission" date="2023-10" db="EMBL/GenBank/DDBJ databases">
        <title>Genome assembly of Pristionchus species.</title>
        <authorList>
            <person name="Yoshida K."/>
            <person name="Sommer R.J."/>
        </authorList>
    </citation>
    <scope>NUCLEOTIDE SEQUENCE</scope>
    <source>
        <strain evidence="3">RS5133</strain>
    </source>
</reference>
<feature type="domain" description="BTB" evidence="1">
    <location>
        <begin position="236"/>
        <end position="304"/>
    </location>
</feature>
<dbReference type="PANTHER" id="PTHR24413">
    <property type="entry name" value="SPECKLE-TYPE POZ PROTEIN"/>
    <property type="match status" value="1"/>
</dbReference>
<dbReference type="EMBL" id="BTSY01000005">
    <property type="protein sequence ID" value="GMT28726.1"/>
    <property type="molecule type" value="Genomic_DNA"/>
</dbReference>
<gene>
    <name evidence="3" type="ORF">PFISCL1PPCAC_20023</name>
</gene>
<dbReference type="InterPro" id="IPR000210">
    <property type="entry name" value="BTB/POZ_dom"/>
</dbReference>
<dbReference type="Gene3D" id="2.60.210.10">
    <property type="entry name" value="Apoptosis, Tumor Necrosis Factor Receptor Associated Protein 2, Chain A"/>
    <property type="match status" value="1"/>
</dbReference>
<feature type="non-terminal residue" evidence="3">
    <location>
        <position position="1"/>
    </location>
</feature>
<name>A0AAV5W917_9BILA</name>
<dbReference type="InterPro" id="IPR008974">
    <property type="entry name" value="TRAF-like"/>
</dbReference>
<dbReference type="Gene3D" id="3.30.710.10">
    <property type="entry name" value="Potassium Channel Kv1.1, Chain A"/>
    <property type="match status" value="1"/>
</dbReference>
<protein>
    <recommendedName>
        <fullName evidence="5">BTB domain-containing protein</fullName>
    </recommendedName>
</protein>
<dbReference type="SMART" id="SM00225">
    <property type="entry name" value="BTB"/>
    <property type="match status" value="1"/>
</dbReference>
<dbReference type="Pfam" id="PF00651">
    <property type="entry name" value="BTB"/>
    <property type="match status" value="1"/>
</dbReference>
<dbReference type="SUPFAM" id="SSF54695">
    <property type="entry name" value="POZ domain"/>
    <property type="match status" value="1"/>
</dbReference>
<evidence type="ECO:0000259" key="2">
    <source>
        <dbReference type="PROSITE" id="PS50144"/>
    </source>
</evidence>
<evidence type="ECO:0000313" key="4">
    <source>
        <dbReference type="Proteomes" id="UP001432322"/>
    </source>
</evidence>
<dbReference type="PROSITE" id="PS50144">
    <property type="entry name" value="MATH"/>
    <property type="match status" value="1"/>
</dbReference>
<dbReference type="SUPFAM" id="SSF49599">
    <property type="entry name" value="TRAF domain-like"/>
    <property type="match status" value="1"/>
</dbReference>
<dbReference type="CDD" id="cd18186">
    <property type="entry name" value="BTB_POZ_ZBTB_KLHL-like"/>
    <property type="match status" value="1"/>
</dbReference>
<evidence type="ECO:0000313" key="3">
    <source>
        <dbReference type="EMBL" id="GMT28726.1"/>
    </source>
</evidence>
<keyword evidence="4" id="KW-1185">Reference proteome</keyword>
<dbReference type="GO" id="GO:0030163">
    <property type="term" value="P:protein catabolic process"/>
    <property type="evidence" value="ECO:0007669"/>
    <property type="project" value="UniProtKB-ARBA"/>
</dbReference>
<comment type="caution">
    <text evidence="3">The sequence shown here is derived from an EMBL/GenBank/DDBJ whole genome shotgun (WGS) entry which is preliminary data.</text>
</comment>
<feature type="domain" description="MATH" evidence="2">
    <location>
        <begin position="59"/>
        <end position="193"/>
    </location>
</feature>
<dbReference type="CDD" id="cd00121">
    <property type="entry name" value="MATH"/>
    <property type="match status" value="1"/>
</dbReference>
<accession>A0AAV5W917</accession>
<dbReference type="Pfam" id="PF22486">
    <property type="entry name" value="MATH_2"/>
    <property type="match status" value="1"/>
</dbReference>
<dbReference type="InterPro" id="IPR011333">
    <property type="entry name" value="SKP1/BTB/POZ_sf"/>
</dbReference>
<dbReference type="Gene3D" id="1.25.40.420">
    <property type="match status" value="1"/>
</dbReference>
<dbReference type="Proteomes" id="UP001432322">
    <property type="component" value="Unassembled WGS sequence"/>
</dbReference>
<proteinExistence type="predicted"/>
<evidence type="ECO:0008006" key="5">
    <source>
        <dbReference type="Google" id="ProtNLM"/>
    </source>
</evidence>
<evidence type="ECO:0000259" key="1">
    <source>
        <dbReference type="PROSITE" id="PS50097"/>
    </source>
</evidence>